<keyword evidence="4" id="KW-0067">ATP-binding</keyword>
<keyword evidence="6 7" id="KW-0472">Membrane</keyword>
<dbReference type="GO" id="GO:0005886">
    <property type="term" value="C:plasma membrane"/>
    <property type="evidence" value="ECO:0007669"/>
    <property type="project" value="UniProtKB-SubCell"/>
</dbReference>
<dbReference type="eggNOG" id="COG1132">
    <property type="taxonomic scope" value="Bacteria"/>
</dbReference>
<keyword evidence="5 7" id="KW-1133">Transmembrane helix</keyword>
<dbReference type="InterPro" id="IPR039421">
    <property type="entry name" value="Type_1_exporter"/>
</dbReference>
<evidence type="ECO:0000259" key="9">
    <source>
        <dbReference type="PROSITE" id="PS50929"/>
    </source>
</evidence>
<dbReference type="SUPFAM" id="SSF90123">
    <property type="entry name" value="ABC transporter transmembrane region"/>
    <property type="match status" value="1"/>
</dbReference>
<evidence type="ECO:0000256" key="4">
    <source>
        <dbReference type="ARBA" id="ARBA00022840"/>
    </source>
</evidence>
<feature type="transmembrane region" description="Helical" evidence="7">
    <location>
        <begin position="245"/>
        <end position="265"/>
    </location>
</feature>
<dbReference type="AlphaFoldDB" id="A0A084JES2"/>
<feature type="domain" description="ABC transporter" evidence="8">
    <location>
        <begin position="349"/>
        <end position="582"/>
    </location>
</feature>
<accession>A0A084JES2</accession>
<dbReference type="InterPro" id="IPR017871">
    <property type="entry name" value="ABC_transporter-like_CS"/>
</dbReference>
<dbReference type="InterPro" id="IPR011527">
    <property type="entry name" value="ABC1_TM_dom"/>
</dbReference>
<keyword evidence="11" id="KW-1185">Reference proteome</keyword>
<dbReference type="GO" id="GO:0140359">
    <property type="term" value="F:ABC-type transporter activity"/>
    <property type="evidence" value="ECO:0007669"/>
    <property type="project" value="InterPro"/>
</dbReference>
<keyword evidence="2 7" id="KW-0812">Transmembrane</keyword>
<feature type="transmembrane region" description="Helical" evidence="7">
    <location>
        <begin position="143"/>
        <end position="170"/>
    </location>
</feature>
<evidence type="ECO:0000256" key="1">
    <source>
        <dbReference type="ARBA" id="ARBA00004651"/>
    </source>
</evidence>
<dbReference type="PANTHER" id="PTHR24221:SF654">
    <property type="entry name" value="ATP-BINDING CASSETTE SUB-FAMILY B MEMBER 6"/>
    <property type="match status" value="1"/>
</dbReference>
<dbReference type="EMBL" id="JPMD01000011">
    <property type="protein sequence ID" value="KEZ87456.1"/>
    <property type="molecule type" value="Genomic_DNA"/>
</dbReference>
<sequence>MLYLFVSTWKYAGKDRWKLVTLYFLHSISICGELLQPYTFGMAINSLQTYQLNDPTKIIKWFGLYVAGFFIFQVFHHSGRWFEFSTALKNQQRLVDDVYDKLCTLPLKWHAEHHSGEIVNRVRVAGEAIRNFGFSQNNYMENIILIIGPVIILSTVDIRIALISITLLSINLFVVSKMNKAIEPILDRQNESFHVFSARISDFVGNIKTIINLGLGRKTGKDLYEKYDEYYSENMNEFWINQPRCFIIAFGGIFTELTIIIFYLWSCRNSGGPIMTGNLVMIVNYFRQLRDAFFQITSNFYEIIHWKASIKSVDPINLAAEQSYLVKHMEKYTKVLKQNKKSRFNWKRMSVKGLDFKYGDKGNALCNVNLDMKSCEKIAVVGSSGSGKSTFLNMLAGLYKPDHVNLIMDGKEYNDLKVIQDMALFVPQDSAIFENTIGWNINFGLELNEEKLKRVMKMACLNEVLARMPKGLETDIREKGINLSGGEKQRLALARGLYFAQDKSIMLLDEVTSSIDAINERAIMQNIFDNYKDRCIICSVHRLHLLHMFDKILVMDNGRIIQEGHFSNLVSNEGHFRTLWQKYMMQENTV</sequence>
<evidence type="ECO:0000256" key="6">
    <source>
        <dbReference type="ARBA" id="ARBA00023136"/>
    </source>
</evidence>
<evidence type="ECO:0000259" key="8">
    <source>
        <dbReference type="PROSITE" id="PS50893"/>
    </source>
</evidence>
<feature type="domain" description="ABC transmembrane type-1" evidence="9">
    <location>
        <begin position="28"/>
        <end position="305"/>
    </location>
</feature>
<proteinExistence type="predicted"/>
<dbReference type="GO" id="GO:0005524">
    <property type="term" value="F:ATP binding"/>
    <property type="evidence" value="ECO:0007669"/>
    <property type="project" value="UniProtKB-KW"/>
</dbReference>
<dbReference type="PANTHER" id="PTHR24221">
    <property type="entry name" value="ATP-BINDING CASSETTE SUB-FAMILY B"/>
    <property type="match status" value="1"/>
</dbReference>
<dbReference type="PROSITE" id="PS50893">
    <property type="entry name" value="ABC_TRANSPORTER_2"/>
    <property type="match status" value="1"/>
</dbReference>
<evidence type="ECO:0000256" key="3">
    <source>
        <dbReference type="ARBA" id="ARBA00022741"/>
    </source>
</evidence>
<dbReference type="SMART" id="SM00382">
    <property type="entry name" value="AAA"/>
    <property type="match status" value="1"/>
</dbReference>
<dbReference type="STRING" id="318464.IO99_05055"/>
<evidence type="ECO:0000313" key="11">
    <source>
        <dbReference type="Proteomes" id="UP000028542"/>
    </source>
</evidence>
<dbReference type="Gene3D" id="1.20.1560.10">
    <property type="entry name" value="ABC transporter type 1, transmembrane domain"/>
    <property type="match status" value="1"/>
</dbReference>
<comment type="subcellular location">
    <subcellularLocation>
        <location evidence="1">Cell membrane</location>
        <topology evidence="1">Multi-pass membrane protein</topology>
    </subcellularLocation>
</comment>
<evidence type="ECO:0000256" key="7">
    <source>
        <dbReference type="SAM" id="Phobius"/>
    </source>
</evidence>
<organism evidence="10 11">
    <name type="scientific">Clostridium sulfidigenes</name>
    <dbReference type="NCBI Taxonomy" id="318464"/>
    <lineage>
        <taxon>Bacteria</taxon>
        <taxon>Bacillati</taxon>
        <taxon>Bacillota</taxon>
        <taxon>Clostridia</taxon>
        <taxon>Eubacteriales</taxon>
        <taxon>Clostridiaceae</taxon>
        <taxon>Clostridium</taxon>
    </lineage>
</organism>
<feature type="transmembrane region" description="Helical" evidence="7">
    <location>
        <begin position="58"/>
        <end position="75"/>
    </location>
</feature>
<dbReference type="SUPFAM" id="SSF52540">
    <property type="entry name" value="P-loop containing nucleoside triphosphate hydrolases"/>
    <property type="match status" value="1"/>
</dbReference>
<reference evidence="10 11" key="1">
    <citation type="submission" date="2014-07" db="EMBL/GenBank/DDBJ databases">
        <title>Draft genome of Clostridium sulfidigenes 113A isolated from sediments associated with methane hydrate from Krishna Godavari basin.</title>
        <authorList>
            <person name="Honkalas V.S."/>
            <person name="Dabir A.P."/>
            <person name="Arora P."/>
            <person name="Dhakephalkar P.K."/>
        </authorList>
    </citation>
    <scope>NUCLEOTIDE SEQUENCE [LARGE SCALE GENOMIC DNA]</scope>
    <source>
        <strain evidence="10 11">113A</strain>
    </source>
</reference>
<comment type="caution">
    <text evidence="10">The sequence shown here is derived from an EMBL/GenBank/DDBJ whole genome shotgun (WGS) entry which is preliminary data.</text>
</comment>
<name>A0A084JES2_9CLOT</name>
<dbReference type="Pfam" id="PF00664">
    <property type="entry name" value="ABC_membrane"/>
    <property type="match status" value="1"/>
</dbReference>
<dbReference type="InterPro" id="IPR036640">
    <property type="entry name" value="ABC1_TM_sf"/>
</dbReference>
<dbReference type="Proteomes" id="UP000028542">
    <property type="component" value="Unassembled WGS sequence"/>
</dbReference>
<dbReference type="Pfam" id="PF00005">
    <property type="entry name" value="ABC_tran"/>
    <property type="match status" value="1"/>
</dbReference>
<keyword evidence="3" id="KW-0547">Nucleotide-binding</keyword>
<dbReference type="InterPro" id="IPR027417">
    <property type="entry name" value="P-loop_NTPase"/>
</dbReference>
<dbReference type="PROSITE" id="PS00211">
    <property type="entry name" value="ABC_TRANSPORTER_1"/>
    <property type="match status" value="1"/>
</dbReference>
<dbReference type="GO" id="GO:0016887">
    <property type="term" value="F:ATP hydrolysis activity"/>
    <property type="evidence" value="ECO:0007669"/>
    <property type="project" value="InterPro"/>
</dbReference>
<evidence type="ECO:0000256" key="5">
    <source>
        <dbReference type="ARBA" id="ARBA00022989"/>
    </source>
</evidence>
<dbReference type="Gene3D" id="3.40.50.300">
    <property type="entry name" value="P-loop containing nucleotide triphosphate hydrolases"/>
    <property type="match status" value="1"/>
</dbReference>
<dbReference type="InterPro" id="IPR003593">
    <property type="entry name" value="AAA+_ATPase"/>
</dbReference>
<protein>
    <recommendedName>
        <fullName evidence="12">ABC transporter ATP-binding protein</fullName>
    </recommendedName>
</protein>
<evidence type="ECO:0008006" key="12">
    <source>
        <dbReference type="Google" id="ProtNLM"/>
    </source>
</evidence>
<dbReference type="GO" id="GO:0034040">
    <property type="term" value="F:ATPase-coupled lipid transmembrane transporter activity"/>
    <property type="evidence" value="ECO:0007669"/>
    <property type="project" value="TreeGrafter"/>
</dbReference>
<dbReference type="RefSeq" id="WP_035130943.1">
    <property type="nucleotide sequence ID" value="NZ_JPMD01000011.1"/>
</dbReference>
<gene>
    <name evidence="10" type="ORF">IO99_05055</name>
</gene>
<evidence type="ECO:0000256" key="2">
    <source>
        <dbReference type="ARBA" id="ARBA00022692"/>
    </source>
</evidence>
<dbReference type="InterPro" id="IPR003439">
    <property type="entry name" value="ABC_transporter-like_ATP-bd"/>
</dbReference>
<dbReference type="PROSITE" id="PS50929">
    <property type="entry name" value="ABC_TM1F"/>
    <property type="match status" value="1"/>
</dbReference>
<evidence type="ECO:0000313" key="10">
    <source>
        <dbReference type="EMBL" id="KEZ87456.1"/>
    </source>
</evidence>